<dbReference type="FunFam" id="3.40.50.1480:FF:000002">
    <property type="entry name" value="Adenosylhomocysteinase"/>
    <property type="match status" value="1"/>
</dbReference>
<evidence type="ECO:0000256" key="3">
    <source>
        <dbReference type="ARBA" id="ARBA00023027"/>
    </source>
</evidence>
<organism evidence="8 9">
    <name type="scientific">Takifugu rubripes</name>
    <name type="common">Japanese pufferfish</name>
    <name type="synonym">Fugu rubripes</name>
    <dbReference type="NCBI Taxonomy" id="31033"/>
    <lineage>
        <taxon>Eukaryota</taxon>
        <taxon>Metazoa</taxon>
        <taxon>Chordata</taxon>
        <taxon>Craniata</taxon>
        <taxon>Vertebrata</taxon>
        <taxon>Euteleostomi</taxon>
        <taxon>Actinopterygii</taxon>
        <taxon>Neopterygii</taxon>
        <taxon>Teleostei</taxon>
        <taxon>Neoteleostei</taxon>
        <taxon>Acanthomorphata</taxon>
        <taxon>Eupercaria</taxon>
        <taxon>Tetraodontiformes</taxon>
        <taxon>Tetradontoidea</taxon>
        <taxon>Tetraodontidae</taxon>
        <taxon>Takifugu</taxon>
    </lineage>
</organism>
<dbReference type="InterPro" id="IPR015878">
    <property type="entry name" value="Ado_hCys_hydrolase_NAD-bd"/>
</dbReference>
<dbReference type="PANTHER" id="PTHR23420">
    <property type="entry name" value="ADENOSYLHOMOCYSTEINASE"/>
    <property type="match status" value="1"/>
</dbReference>
<dbReference type="NCBIfam" id="NF004005">
    <property type="entry name" value="PRK05476.2-3"/>
    <property type="match status" value="1"/>
</dbReference>
<dbReference type="Pfam" id="PF05221">
    <property type="entry name" value="AdoHcyase"/>
    <property type="match status" value="1"/>
</dbReference>
<dbReference type="GO" id="GO:0005829">
    <property type="term" value="C:cytosol"/>
    <property type="evidence" value="ECO:0007669"/>
    <property type="project" value="TreeGrafter"/>
</dbReference>
<dbReference type="PIRSF" id="PIRSF001109">
    <property type="entry name" value="Ad_hcy_hydrolase"/>
    <property type="match status" value="1"/>
</dbReference>
<feature type="binding site" evidence="5">
    <location>
        <begin position="279"/>
        <end position="284"/>
    </location>
    <ligand>
        <name>NAD(+)</name>
        <dbReference type="ChEBI" id="CHEBI:57540"/>
    </ligand>
</feature>
<dbReference type="GeneTree" id="ENSGT00950000182981"/>
<evidence type="ECO:0000256" key="5">
    <source>
        <dbReference type="PIRSR" id="PIRSR001109-2"/>
    </source>
</evidence>
<dbReference type="FunFam" id="3.40.50.1480:FF:000007">
    <property type="entry name" value="Adenosylhomocysteinase"/>
    <property type="match status" value="1"/>
</dbReference>
<keyword evidence="9" id="KW-1185">Reference proteome</keyword>
<dbReference type="GO" id="GO:0033353">
    <property type="term" value="P:S-adenosylmethionine cycle"/>
    <property type="evidence" value="ECO:0007669"/>
    <property type="project" value="TreeGrafter"/>
</dbReference>
<dbReference type="FunFam" id="3.40.50.1480:FF:000009">
    <property type="entry name" value="Adenosylhomocysteinase like 2"/>
    <property type="match status" value="1"/>
</dbReference>
<gene>
    <name evidence="8" type="primary">ahcyl1</name>
</gene>
<evidence type="ECO:0000313" key="8">
    <source>
        <dbReference type="Ensembl" id="ENSTRUP00000084206.1"/>
    </source>
</evidence>
<dbReference type="Gene3D" id="3.40.50.1480">
    <property type="entry name" value="Adenosylhomocysteinase-like"/>
    <property type="match status" value="2"/>
</dbReference>
<keyword evidence="3 5" id="KW-0520">NAD</keyword>
<name>A0A674PEW4_TAKRU</name>
<reference evidence="8" key="3">
    <citation type="submission" date="2025-09" db="UniProtKB">
        <authorList>
            <consortium name="Ensembl"/>
        </authorList>
    </citation>
    <scope>IDENTIFICATION</scope>
</reference>
<dbReference type="OMA" id="XVLIETL"/>
<sequence>MPSAAFTAVPTLKSVKKVRRSLSRSVSQSSTDSYSSAASYTDSSDDETSPRDKTQVNSHGSSDFCVKNIKQAEFGRREIEIAEQDMSALISLRKRAQGEKPLAGSNIVGCTHITAQTAVLIETLVALGAQCRWTACNIYSTQNEVAAALAETGVPVFAWKGESEDDFWWCIDRCVNMDGWQANMILDDGGDLTHWVYKKYPSVFKKVRGIVEESVTGVHRLYQLSKAGKLCVPAMNVNDSVTKQKFDNLYCCRESILDGLKRTTDIMFGGKQVVVCGYGEVGKGCCTALKALGAIVCVTEIDPICALQEINFSTLLSHFEIHRLFKKIGNKNVVTREQLDRMKNGCIVCNMGHSNTEIDVVMCASVTVCYCFLTLLRIFCALMSQGRLLNLSCSTVPTFVLSITATTQALALIELFNAPVGRYKQDVYLLPKKMDEYVASLHLPIFDAHLTELTDEQAKYMGLNKNGPFKPNYYR</sequence>
<comment type="similarity">
    <text evidence="1">Belongs to the adenosylhomocysteinase family.</text>
</comment>
<dbReference type="SUPFAM" id="SSF51735">
    <property type="entry name" value="NAD(P)-binding Rossmann-fold domains"/>
    <property type="match status" value="1"/>
</dbReference>
<feature type="domain" description="S-adenosyl-L-homocysteine hydrolase NAD binding" evidence="7">
    <location>
        <begin position="248"/>
        <end position="396"/>
    </location>
</feature>
<dbReference type="SUPFAM" id="SSF52283">
    <property type="entry name" value="Formate/glycerate dehydrogenase catalytic domain-like"/>
    <property type="match status" value="1"/>
</dbReference>
<keyword evidence="2" id="KW-0554">One-carbon metabolism</keyword>
<feature type="binding site" evidence="4">
    <location>
        <position position="114"/>
    </location>
    <ligand>
        <name>substrate</name>
    </ligand>
</feature>
<dbReference type="InterPro" id="IPR000043">
    <property type="entry name" value="Adenosylhomocysteinase-like"/>
</dbReference>
<protein>
    <submittedName>
        <fullName evidence="8">Adenosylhomocysteinase-like 1</fullName>
    </submittedName>
</protein>
<dbReference type="Ensembl" id="ENSTRUT00000082913.1">
    <property type="protein sequence ID" value="ENSTRUP00000084206.1"/>
    <property type="gene ID" value="ENSTRUG00000003856.3"/>
</dbReference>
<feature type="binding site" evidence="5">
    <location>
        <position position="390"/>
    </location>
    <ligand>
        <name>NAD(+)</name>
        <dbReference type="ChEBI" id="CHEBI:57540"/>
    </ligand>
</feature>
<feature type="binding site" evidence="4">
    <location>
        <position position="213"/>
    </location>
    <ligand>
        <name>substrate</name>
    </ligand>
</feature>
<evidence type="ECO:0000313" key="9">
    <source>
        <dbReference type="Proteomes" id="UP000005226"/>
    </source>
</evidence>
<dbReference type="Gene3D" id="3.40.50.720">
    <property type="entry name" value="NAD(P)-binding Rossmann-like Domain"/>
    <property type="match status" value="1"/>
</dbReference>
<dbReference type="Proteomes" id="UP000005226">
    <property type="component" value="Chromosome 3"/>
</dbReference>
<comment type="cofactor">
    <cofactor evidence="5">
        <name>NAD(+)</name>
        <dbReference type="ChEBI" id="CHEBI:57540"/>
    </cofactor>
    <text evidence="5">Binds 1 NAD(+) per subunit.</text>
</comment>
<proteinExistence type="inferred from homology"/>
<reference evidence="8" key="2">
    <citation type="submission" date="2025-08" db="UniProtKB">
        <authorList>
            <consortium name="Ensembl"/>
        </authorList>
    </citation>
    <scope>IDENTIFICATION</scope>
</reference>
<dbReference type="PROSITE" id="PS00738">
    <property type="entry name" value="ADOHCYASE_1"/>
    <property type="match status" value="1"/>
</dbReference>
<feature type="binding site" evidence="4">
    <location>
        <position position="247"/>
    </location>
    <ligand>
        <name>substrate</name>
    </ligand>
</feature>
<dbReference type="PROSITE" id="PS00739">
    <property type="entry name" value="ADOHCYASE_2"/>
    <property type="match status" value="1"/>
</dbReference>
<dbReference type="AlphaFoldDB" id="A0A674PEW4"/>
<feature type="region of interest" description="Disordered" evidence="6">
    <location>
        <begin position="19"/>
        <end position="60"/>
    </location>
</feature>
<evidence type="ECO:0000256" key="2">
    <source>
        <dbReference type="ARBA" id="ARBA00022563"/>
    </source>
</evidence>
<evidence type="ECO:0000256" key="6">
    <source>
        <dbReference type="SAM" id="MobiDB-lite"/>
    </source>
</evidence>
<dbReference type="Pfam" id="PF00670">
    <property type="entry name" value="AdoHcyase_NAD"/>
    <property type="match status" value="1"/>
</dbReference>
<dbReference type="GO" id="GO:0006730">
    <property type="term" value="P:one-carbon metabolic process"/>
    <property type="evidence" value="ECO:0007669"/>
    <property type="project" value="UniProtKB-KW"/>
</dbReference>
<dbReference type="PANTHER" id="PTHR23420:SF3">
    <property type="entry name" value="S-ADENOSYLHOMOCYSTEINE HYDROLASE-LIKE PROTEIN 1"/>
    <property type="match status" value="1"/>
</dbReference>
<dbReference type="InterPro" id="IPR036291">
    <property type="entry name" value="NAD(P)-bd_dom_sf"/>
</dbReference>
<accession>A0A674PEW4</accession>
<dbReference type="InterPro" id="IPR042172">
    <property type="entry name" value="Adenosylhomocyst_ase-like_sf"/>
</dbReference>
<dbReference type="CDD" id="cd00401">
    <property type="entry name" value="SAHH"/>
    <property type="match status" value="1"/>
</dbReference>
<dbReference type="InterPro" id="IPR020082">
    <property type="entry name" value="S-Ado-L-homoCys_hydrolase_CS"/>
</dbReference>
<dbReference type="SMART" id="SM00996">
    <property type="entry name" value="AdoHcyase"/>
    <property type="match status" value="1"/>
</dbReference>
<reference evidence="8 9" key="1">
    <citation type="journal article" date="2011" name="Genome Biol. Evol.">
        <title>Integration of the genetic map and genome assembly of fugu facilitates insights into distinct features of genome evolution in teleosts and mammals.</title>
        <authorList>
            <person name="Kai W."/>
            <person name="Kikuchi K."/>
            <person name="Tohari S."/>
            <person name="Chew A.K."/>
            <person name="Tay A."/>
            <person name="Fujiwara A."/>
            <person name="Hosoya S."/>
            <person name="Suetake H."/>
            <person name="Naruse K."/>
            <person name="Brenner S."/>
            <person name="Suzuki Y."/>
            <person name="Venkatesh B."/>
        </authorList>
    </citation>
    <scope>NUCLEOTIDE SEQUENCE [LARGE SCALE GENOMIC DNA]</scope>
</reference>
<feature type="binding site" evidence="5">
    <location>
        <position position="300"/>
    </location>
    <ligand>
        <name>NAD(+)</name>
        <dbReference type="ChEBI" id="CHEBI:57540"/>
    </ligand>
</feature>
<evidence type="ECO:0000259" key="7">
    <source>
        <dbReference type="SMART" id="SM00997"/>
    </source>
</evidence>
<feature type="binding site" evidence="4">
    <location>
        <position position="243"/>
    </location>
    <ligand>
        <name>substrate</name>
    </ligand>
</feature>
<feature type="binding site" evidence="4">
    <location>
        <position position="188"/>
    </location>
    <ligand>
        <name>substrate</name>
    </ligand>
</feature>
<evidence type="ECO:0000256" key="1">
    <source>
        <dbReference type="ARBA" id="ARBA00007122"/>
    </source>
</evidence>
<dbReference type="SMART" id="SM00997">
    <property type="entry name" value="AdoHcyase_NAD"/>
    <property type="match status" value="1"/>
</dbReference>
<evidence type="ECO:0000256" key="4">
    <source>
        <dbReference type="PIRSR" id="PIRSR001109-1"/>
    </source>
</evidence>
<feature type="compositionally biased region" description="Low complexity" evidence="6">
    <location>
        <begin position="23"/>
        <end position="42"/>
    </location>
</feature>